<dbReference type="InterPro" id="IPR007915">
    <property type="entry name" value="TMEM258/Ost5"/>
</dbReference>
<dbReference type="InParanoid" id="A0A409Y3U1"/>
<accession>A0A409Y3U1</accession>
<evidence type="ECO:0000256" key="6">
    <source>
        <dbReference type="RuleBase" id="RU367008"/>
    </source>
</evidence>
<dbReference type="GO" id="GO:0006487">
    <property type="term" value="P:protein N-linked glycosylation"/>
    <property type="evidence" value="ECO:0007669"/>
    <property type="project" value="UniProtKB-UniRule"/>
</dbReference>
<evidence type="ECO:0000256" key="4">
    <source>
        <dbReference type="ARBA" id="ARBA00022989"/>
    </source>
</evidence>
<keyword evidence="5 6" id="KW-0472">Membrane</keyword>
<sequence>MDDYQHVKALHYSLPAFSPVLPTSLLPFVAALFLLPTFALAFYFSTLPKDKFTLREPLVALLASTLGGFGVVALFCSVGVYV</sequence>
<comment type="subunit">
    <text evidence="6">Component of the oligosaccharyltransferase (OST) complex.</text>
</comment>
<keyword evidence="4 6" id="KW-1133">Transmembrane helix</keyword>
<dbReference type="STRING" id="231916.A0A409Y3U1"/>
<name>A0A409Y3U1_9AGAR</name>
<evidence type="ECO:0000256" key="2">
    <source>
        <dbReference type="ARBA" id="ARBA00009825"/>
    </source>
</evidence>
<evidence type="ECO:0000313" key="7">
    <source>
        <dbReference type="EMBL" id="PPQ97662.1"/>
    </source>
</evidence>
<dbReference type="Pfam" id="PF05251">
    <property type="entry name" value="Ost5"/>
    <property type="match status" value="1"/>
</dbReference>
<comment type="subcellular location">
    <subcellularLocation>
        <location evidence="1 6">Membrane</location>
        <topology evidence="1 6">Multi-pass membrane protein</topology>
    </subcellularLocation>
</comment>
<keyword evidence="8" id="KW-1185">Reference proteome</keyword>
<evidence type="ECO:0000256" key="5">
    <source>
        <dbReference type="ARBA" id="ARBA00023136"/>
    </source>
</evidence>
<proteinExistence type="inferred from homology"/>
<protein>
    <recommendedName>
        <fullName evidence="6">Dolichyl-diphosphooligosaccharide-protein glycosyltransferase subunit OST5</fullName>
    </recommendedName>
</protein>
<dbReference type="GO" id="GO:0008250">
    <property type="term" value="C:oligosaccharyltransferase complex"/>
    <property type="evidence" value="ECO:0007669"/>
    <property type="project" value="UniProtKB-UniRule"/>
</dbReference>
<evidence type="ECO:0000313" key="8">
    <source>
        <dbReference type="Proteomes" id="UP000284706"/>
    </source>
</evidence>
<feature type="transmembrane region" description="Helical" evidence="6">
    <location>
        <begin position="25"/>
        <end position="46"/>
    </location>
</feature>
<dbReference type="OrthoDB" id="2503643at2759"/>
<comment type="similarity">
    <text evidence="2 6">Belongs to the OST5 family.</text>
</comment>
<reference evidence="7 8" key="1">
    <citation type="journal article" date="2018" name="Evol. Lett.">
        <title>Horizontal gene cluster transfer increased hallucinogenic mushroom diversity.</title>
        <authorList>
            <person name="Reynolds H.T."/>
            <person name="Vijayakumar V."/>
            <person name="Gluck-Thaler E."/>
            <person name="Korotkin H.B."/>
            <person name="Matheny P.B."/>
            <person name="Slot J.C."/>
        </authorList>
    </citation>
    <scope>NUCLEOTIDE SEQUENCE [LARGE SCALE GENOMIC DNA]</scope>
    <source>
        <strain evidence="7 8">SRW20</strain>
    </source>
</reference>
<dbReference type="AlphaFoldDB" id="A0A409Y3U1"/>
<comment type="caution">
    <text evidence="7">The sequence shown here is derived from an EMBL/GenBank/DDBJ whole genome shotgun (WGS) entry which is preliminary data.</text>
</comment>
<evidence type="ECO:0000256" key="3">
    <source>
        <dbReference type="ARBA" id="ARBA00022692"/>
    </source>
</evidence>
<organism evidence="7 8">
    <name type="scientific">Gymnopilus dilepis</name>
    <dbReference type="NCBI Taxonomy" id="231916"/>
    <lineage>
        <taxon>Eukaryota</taxon>
        <taxon>Fungi</taxon>
        <taxon>Dikarya</taxon>
        <taxon>Basidiomycota</taxon>
        <taxon>Agaricomycotina</taxon>
        <taxon>Agaricomycetes</taxon>
        <taxon>Agaricomycetidae</taxon>
        <taxon>Agaricales</taxon>
        <taxon>Agaricineae</taxon>
        <taxon>Hymenogastraceae</taxon>
        <taxon>Gymnopilus</taxon>
    </lineage>
</organism>
<feature type="transmembrane region" description="Helical" evidence="6">
    <location>
        <begin position="58"/>
        <end position="81"/>
    </location>
</feature>
<keyword evidence="3 6" id="KW-0812">Transmembrane</keyword>
<comment type="function">
    <text evidence="6">Subunit of the oligosaccharyl transferase (OST) complex that catalyzes the initial transfer of a defined glycan (Glc(3)Man(9)GlcNAc(2) in eukaryotes) from the lipid carrier dolichol-pyrophosphate to an asparagine residue within an Asn-X-Ser/Thr consensus motif in nascent polypeptide chains, the first step in protein N-glycosylation. N-glycosylation occurs cotranslationally and the complex associates with the Sec61 complex at the channel-forming translocon complex that mediates protein translocation across the endoplasmic reticulum (ER). All subunits are required for a maximal enzyme activity.</text>
</comment>
<evidence type="ECO:0000256" key="1">
    <source>
        <dbReference type="ARBA" id="ARBA00004141"/>
    </source>
</evidence>
<dbReference type="EMBL" id="NHYE01001210">
    <property type="protein sequence ID" value="PPQ97662.1"/>
    <property type="molecule type" value="Genomic_DNA"/>
</dbReference>
<dbReference type="Proteomes" id="UP000284706">
    <property type="component" value="Unassembled WGS sequence"/>
</dbReference>
<gene>
    <name evidence="7" type="ORF">CVT26_002474</name>
</gene>